<keyword evidence="7 11" id="KW-0863">Zinc-finger</keyword>
<feature type="region of interest" description="Disordered" evidence="13">
    <location>
        <begin position="362"/>
        <end position="466"/>
    </location>
</feature>
<dbReference type="GO" id="GO:0005634">
    <property type="term" value="C:nucleus"/>
    <property type="evidence" value="ECO:0007669"/>
    <property type="project" value="UniProtKB-SubCell"/>
</dbReference>
<comment type="catalytic activity">
    <reaction evidence="1">
        <text>S-ubiquitinyl-[E2 ubiquitin-conjugating enzyme]-L-cysteine + [acceptor protein]-L-lysine = [E2 ubiquitin-conjugating enzyme]-L-cysteine + N(6)-ubiquitinyl-[acceptor protein]-L-lysine.</text>
        <dbReference type="EC" id="2.3.2.27"/>
    </reaction>
</comment>
<accession>A0A8J2RZQ8</accession>
<evidence type="ECO:0000256" key="12">
    <source>
        <dbReference type="SAM" id="Coils"/>
    </source>
</evidence>
<dbReference type="CDD" id="cd21952">
    <property type="entry name" value="MIU2_RNF168"/>
    <property type="match status" value="1"/>
</dbReference>
<evidence type="ECO:0000256" key="13">
    <source>
        <dbReference type="SAM" id="MobiDB-lite"/>
    </source>
</evidence>
<dbReference type="PANTHER" id="PTHR23328:SF0">
    <property type="entry name" value="RING-TYPE DOMAIN-CONTAINING PROTEIN"/>
    <property type="match status" value="1"/>
</dbReference>
<evidence type="ECO:0000259" key="14">
    <source>
        <dbReference type="PROSITE" id="PS50089"/>
    </source>
</evidence>
<dbReference type="PROSITE" id="PS00518">
    <property type="entry name" value="ZF_RING_1"/>
    <property type="match status" value="1"/>
</dbReference>
<keyword evidence="8" id="KW-0833">Ubl conjugation pathway</keyword>
<dbReference type="GO" id="GO:0006302">
    <property type="term" value="P:double-strand break repair"/>
    <property type="evidence" value="ECO:0007669"/>
    <property type="project" value="TreeGrafter"/>
</dbReference>
<keyword evidence="4" id="KW-0808">Transferase</keyword>
<proteinExistence type="predicted"/>
<reference evidence="15" key="1">
    <citation type="submission" date="2021-11" db="EMBL/GenBank/DDBJ databases">
        <authorList>
            <person name="Schell T."/>
        </authorList>
    </citation>
    <scope>NUCLEOTIDE SEQUENCE</scope>
    <source>
        <strain evidence="15">M5</strain>
    </source>
</reference>
<feature type="region of interest" description="Disordered" evidence="13">
    <location>
        <begin position="223"/>
        <end position="305"/>
    </location>
</feature>
<feature type="compositionally biased region" description="Polar residues" evidence="13">
    <location>
        <begin position="438"/>
        <end position="452"/>
    </location>
</feature>
<feature type="coiled-coil region" evidence="12">
    <location>
        <begin position="154"/>
        <end position="185"/>
    </location>
</feature>
<dbReference type="EC" id="2.3.2.27" evidence="3"/>
<evidence type="ECO:0000256" key="5">
    <source>
        <dbReference type="ARBA" id="ARBA00022723"/>
    </source>
</evidence>
<evidence type="ECO:0000256" key="2">
    <source>
        <dbReference type="ARBA" id="ARBA00004123"/>
    </source>
</evidence>
<keyword evidence="12" id="KW-0175">Coiled coil</keyword>
<evidence type="ECO:0000256" key="1">
    <source>
        <dbReference type="ARBA" id="ARBA00000900"/>
    </source>
</evidence>
<keyword evidence="10" id="KW-0539">Nucleus</keyword>
<dbReference type="GO" id="GO:0008270">
    <property type="term" value="F:zinc ion binding"/>
    <property type="evidence" value="ECO:0007669"/>
    <property type="project" value="UniProtKB-KW"/>
</dbReference>
<evidence type="ECO:0000256" key="3">
    <source>
        <dbReference type="ARBA" id="ARBA00012483"/>
    </source>
</evidence>
<name>A0A8J2RZQ8_9CRUS</name>
<dbReference type="PANTHER" id="PTHR23328">
    <property type="entry name" value="RING-TYPE DOMAIN-CONTAINING PROTEIN"/>
    <property type="match status" value="1"/>
</dbReference>
<evidence type="ECO:0000256" key="4">
    <source>
        <dbReference type="ARBA" id="ARBA00022679"/>
    </source>
</evidence>
<evidence type="ECO:0000313" key="15">
    <source>
        <dbReference type="EMBL" id="CAH0108580.1"/>
    </source>
</evidence>
<sequence>MAPPRRSVAANKSRANSKRNNVNESSKDESENVSSPTEEKPFLLLEDVTCKICLNLMVKPVSLPCRHNLCYSCYLSCVEKSNLSCPMCRKRISIWCRQATKTNTVINEALWLQIQNQFPELVEAQNGEGKDDKDVEDFFPTVPMHQFAEPGELLKEFEKEQERLRKEEEERRKEEEKASADLIAKFAEEQVERARVNEELERIRLADEALALELSGREDNIRKLRTSTVMQTPPSTRKRPRKSSSDAKTTPLAKKINKFFPSRSNENDEPSRSPSAFVPVTEHFQKRDISMNEPRSSSCTSLESIDQEVSKRLHFRPINAAPLTPPKNSPGNSEIVKPQVITAAKNLNELYGLAEEETLHLPEDVNHNNTPDDSAKDSGVLAQELQEMEREWLRKKKEQEDADSELARKLQEEMDEEAKPIRSLVNRSKGSKNEYQLRTKQIKNQQQPTIEDSFQRPATRKSNPLP</sequence>
<feature type="compositionally biased region" description="Basic and acidic residues" evidence="13">
    <location>
        <begin position="405"/>
        <end position="420"/>
    </location>
</feature>
<evidence type="ECO:0000256" key="8">
    <source>
        <dbReference type="ARBA" id="ARBA00022786"/>
    </source>
</evidence>
<comment type="subcellular location">
    <subcellularLocation>
        <location evidence="2">Nucleus</location>
    </subcellularLocation>
</comment>
<keyword evidence="9" id="KW-0862">Zinc</keyword>
<feature type="compositionally biased region" description="Polar residues" evidence="13">
    <location>
        <begin position="293"/>
        <end position="304"/>
    </location>
</feature>
<evidence type="ECO:0000256" key="7">
    <source>
        <dbReference type="ARBA" id="ARBA00022771"/>
    </source>
</evidence>
<dbReference type="InterPro" id="IPR013083">
    <property type="entry name" value="Znf_RING/FYVE/PHD"/>
</dbReference>
<dbReference type="Proteomes" id="UP000789390">
    <property type="component" value="Unassembled WGS sequence"/>
</dbReference>
<evidence type="ECO:0000256" key="6">
    <source>
        <dbReference type="ARBA" id="ARBA00022763"/>
    </source>
</evidence>
<evidence type="ECO:0000313" key="16">
    <source>
        <dbReference type="Proteomes" id="UP000789390"/>
    </source>
</evidence>
<dbReference type="GO" id="GO:0031491">
    <property type="term" value="F:nucleosome binding"/>
    <property type="evidence" value="ECO:0007669"/>
    <property type="project" value="TreeGrafter"/>
</dbReference>
<dbReference type="OrthoDB" id="426657at2759"/>
<comment type="caution">
    <text evidence="15">The sequence shown here is derived from an EMBL/GenBank/DDBJ whole genome shotgun (WGS) entry which is preliminary data.</text>
</comment>
<dbReference type="AlphaFoldDB" id="A0A8J2RZQ8"/>
<dbReference type="SUPFAM" id="SSF57850">
    <property type="entry name" value="RING/U-box"/>
    <property type="match status" value="1"/>
</dbReference>
<dbReference type="InterPro" id="IPR017907">
    <property type="entry name" value="Znf_RING_CS"/>
</dbReference>
<organism evidence="15 16">
    <name type="scientific">Daphnia galeata</name>
    <dbReference type="NCBI Taxonomy" id="27404"/>
    <lineage>
        <taxon>Eukaryota</taxon>
        <taxon>Metazoa</taxon>
        <taxon>Ecdysozoa</taxon>
        <taxon>Arthropoda</taxon>
        <taxon>Crustacea</taxon>
        <taxon>Branchiopoda</taxon>
        <taxon>Diplostraca</taxon>
        <taxon>Cladocera</taxon>
        <taxon>Anomopoda</taxon>
        <taxon>Daphniidae</taxon>
        <taxon>Daphnia</taxon>
    </lineage>
</organism>
<dbReference type="GO" id="GO:0035861">
    <property type="term" value="C:site of double-strand break"/>
    <property type="evidence" value="ECO:0007669"/>
    <property type="project" value="TreeGrafter"/>
</dbReference>
<dbReference type="Gene3D" id="3.30.40.10">
    <property type="entry name" value="Zinc/RING finger domain, C3HC4 (zinc finger)"/>
    <property type="match status" value="1"/>
</dbReference>
<dbReference type="SMART" id="SM00184">
    <property type="entry name" value="RING"/>
    <property type="match status" value="1"/>
</dbReference>
<evidence type="ECO:0000256" key="11">
    <source>
        <dbReference type="PROSITE-ProRule" id="PRU00175"/>
    </source>
</evidence>
<keyword evidence="5" id="KW-0479">Metal-binding</keyword>
<dbReference type="CDD" id="cd22249">
    <property type="entry name" value="UDM1_RNF168_RNF169-like"/>
    <property type="match status" value="1"/>
</dbReference>
<dbReference type="Pfam" id="PF13920">
    <property type="entry name" value="zf-C3HC4_3"/>
    <property type="match status" value="1"/>
</dbReference>
<dbReference type="EMBL" id="CAKKLH010000286">
    <property type="protein sequence ID" value="CAH0108580.1"/>
    <property type="molecule type" value="Genomic_DNA"/>
</dbReference>
<dbReference type="PROSITE" id="PS50089">
    <property type="entry name" value="ZF_RING_2"/>
    <property type="match status" value="1"/>
</dbReference>
<evidence type="ECO:0000256" key="9">
    <source>
        <dbReference type="ARBA" id="ARBA00022833"/>
    </source>
</evidence>
<evidence type="ECO:0000256" key="10">
    <source>
        <dbReference type="ARBA" id="ARBA00023242"/>
    </source>
</evidence>
<dbReference type="InterPro" id="IPR001841">
    <property type="entry name" value="Znf_RING"/>
</dbReference>
<feature type="region of interest" description="Disordered" evidence="13">
    <location>
        <begin position="1"/>
        <end position="36"/>
    </location>
</feature>
<dbReference type="CDD" id="cd16550">
    <property type="entry name" value="RING-HC_RNF168"/>
    <property type="match status" value="1"/>
</dbReference>
<keyword evidence="16" id="KW-1185">Reference proteome</keyword>
<feature type="domain" description="RING-type" evidence="14">
    <location>
        <begin position="50"/>
        <end position="89"/>
    </location>
</feature>
<dbReference type="InterPro" id="IPR051657">
    <property type="entry name" value="RNF168/RNF169_E3_ubiq-ligase"/>
</dbReference>
<protein>
    <recommendedName>
        <fullName evidence="3">RING-type E3 ubiquitin transferase</fullName>
        <ecNumber evidence="3">2.3.2.27</ecNumber>
    </recommendedName>
</protein>
<gene>
    <name evidence="15" type="ORF">DGAL_LOCUS11976</name>
</gene>
<dbReference type="GO" id="GO:0061630">
    <property type="term" value="F:ubiquitin protein ligase activity"/>
    <property type="evidence" value="ECO:0007669"/>
    <property type="project" value="UniProtKB-EC"/>
</dbReference>
<keyword evidence="6" id="KW-0227">DNA damage</keyword>